<feature type="domain" description="DUF8039" evidence="2">
    <location>
        <begin position="688"/>
        <end position="770"/>
    </location>
</feature>
<sequence>MRELIDSSTPFSDRLKTLAFGPDFSANYYSAYVINGCTFYTRFQDELSTMQNSGVTLEAEAMHFASAKDKNPVCGMMNYYGVIEEICELHYSSFSIPVFKCQWVDNNNGVEHDRFGLTLVNLNRVGHKEDPFILASQARQVFYMTDPSNKRMSAVITPKPRHIFDDYGEDSVLDDGYVRRKEQEHIEVDVIDDISKYVRDDHNEGMLMARKRKRVRETENSDNNECEEERGRTVLRMVGKAIHAGSKIPLQWHPTKRIPIGSHRGYFSTYIGVVVRERVSITYNKWLDVPQAVLDHLYDNISKGFDVLEGRKRWILNRASDRWRAFKTRLRFRWLYLKDGSINSTPPLKYPFITPDDWGAFITTCSSNDFKEKHLEKQGIHVSNVPRHLTWIKAHSHVKNGVLTVDNPVDKEIHDAIIRLEAQVQKGEIVATGQDDILSRALNKPEHGGFVRAVGSGITNKEYFGYNKPTAPSELHARMNAMNSRMATMSKQQNFIISFMMSCLTQEQLGAFMAGGAQQGVFGGNLANSGGLLGGEAGGSGGFLGAFGNHFGSGDMSGSSSQGAAGNGLDAAHLDSSFGNGVPLTQLLMGGMERHDVEGLHIGHDSPVDKSHKQAYTEQIIATNSEPQYTKSPIVVHPQLQNLETEAEAYHVPWPEVNHMNAVEHTPIPPHQSQVVNTNNNYTFPEGWSDCRLAIEGSDKELQIVANGKVYIENNTEVLGNHTISLPHGHRRVTITEDLMPSSPLPCPNDELIFVCQAKKSFTVWPNHLILPPQLS</sequence>
<evidence type="ECO:0000313" key="3">
    <source>
        <dbReference type="EnsemblPlants" id="AUR62040953-RA:cds"/>
    </source>
</evidence>
<evidence type="ECO:0000259" key="2">
    <source>
        <dbReference type="Pfam" id="PF26133"/>
    </source>
</evidence>
<dbReference type="InterPro" id="IPR025312">
    <property type="entry name" value="DUF4216"/>
</dbReference>
<dbReference type="Pfam" id="PF13952">
    <property type="entry name" value="DUF4216"/>
    <property type="match status" value="1"/>
</dbReference>
<accession>A0A803N5T0</accession>
<evidence type="ECO:0000259" key="1">
    <source>
        <dbReference type="Pfam" id="PF13952"/>
    </source>
</evidence>
<dbReference type="Proteomes" id="UP000596660">
    <property type="component" value="Unplaced"/>
</dbReference>
<dbReference type="Gramene" id="AUR62040953-RA">
    <property type="protein sequence ID" value="AUR62040953-RA:cds"/>
    <property type="gene ID" value="AUR62040953"/>
</dbReference>
<reference evidence="3" key="2">
    <citation type="submission" date="2021-03" db="UniProtKB">
        <authorList>
            <consortium name="EnsemblPlants"/>
        </authorList>
    </citation>
    <scope>IDENTIFICATION</scope>
</reference>
<dbReference type="EnsemblPlants" id="AUR62040953-RA">
    <property type="protein sequence ID" value="AUR62040953-RA:cds"/>
    <property type="gene ID" value="AUR62040953"/>
</dbReference>
<feature type="domain" description="DUF4216" evidence="1">
    <location>
        <begin position="88"/>
        <end position="150"/>
    </location>
</feature>
<dbReference type="InterPro" id="IPR058352">
    <property type="entry name" value="DUF8039"/>
</dbReference>
<organism evidence="3 4">
    <name type="scientific">Chenopodium quinoa</name>
    <name type="common">Quinoa</name>
    <dbReference type="NCBI Taxonomy" id="63459"/>
    <lineage>
        <taxon>Eukaryota</taxon>
        <taxon>Viridiplantae</taxon>
        <taxon>Streptophyta</taxon>
        <taxon>Embryophyta</taxon>
        <taxon>Tracheophyta</taxon>
        <taxon>Spermatophyta</taxon>
        <taxon>Magnoliopsida</taxon>
        <taxon>eudicotyledons</taxon>
        <taxon>Gunneridae</taxon>
        <taxon>Pentapetalae</taxon>
        <taxon>Caryophyllales</taxon>
        <taxon>Chenopodiaceae</taxon>
        <taxon>Chenopodioideae</taxon>
        <taxon>Atripliceae</taxon>
        <taxon>Chenopodium</taxon>
    </lineage>
</organism>
<keyword evidence="4" id="KW-1185">Reference proteome</keyword>
<dbReference type="PANTHER" id="PTHR48258:SF9">
    <property type="entry name" value="OS01G0348150 PROTEIN"/>
    <property type="match status" value="1"/>
</dbReference>
<protein>
    <recommendedName>
        <fullName evidence="5">DUF4216 domain-containing protein</fullName>
    </recommendedName>
</protein>
<evidence type="ECO:0000313" key="4">
    <source>
        <dbReference type="Proteomes" id="UP000596660"/>
    </source>
</evidence>
<dbReference type="Pfam" id="PF26133">
    <property type="entry name" value="DUF8039"/>
    <property type="match status" value="1"/>
</dbReference>
<evidence type="ECO:0008006" key="5">
    <source>
        <dbReference type="Google" id="ProtNLM"/>
    </source>
</evidence>
<proteinExistence type="predicted"/>
<reference evidence="3" key="1">
    <citation type="journal article" date="2017" name="Nature">
        <title>The genome of Chenopodium quinoa.</title>
        <authorList>
            <person name="Jarvis D.E."/>
            <person name="Ho Y.S."/>
            <person name="Lightfoot D.J."/>
            <person name="Schmoeckel S.M."/>
            <person name="Li B."/>
            <person name="Borm T.J.A."/>
            <person name="Ohyanagi H."/>
            <person name="Mineta K."/>
            <person name="Michell C.T."/>
            <person name="Saber N."/>
            <person name="Kharbatia N.M."/>
            <person name="Rupper R.R."/>
            <person name="Sharp A.R."/>
            <person name="Dally N."/>
            <person name="Boughton B.A."/>
            <person name="Woo Y.H."/>
            <person name="Gao G."/>
            <person name="Schijlen E.G.W.M."/>
            <person name="Guo X."/>
            <person name="Momin A.A."/>
            <person name="Negrao S."/>
            <person name="Al-Babili S."/>
            <person name="Gehring C."/>
            <person name="Roessner U."/>
            <person name="Jung C."/>
            <person name="Murphy K."/>
            <person name="Arold S.T."/>
            <person name="Gojobori T."/>
            <person name="van der Linden C.G."/>
            <person name="van Loo E.N."/>
            <person name="Jellen E.N."/>
            <person name="Maughan P.J."/>
            <person name="Tester M."/>
        </authorList>
    </citation>
    <scope>NUCLEOTIDE SEQUENCE [LARGE SCALE GENOMIC DNA]</scope>
    <source>
        <strain evidence="3">cv. PI 614886</strain>
    </source>
</reference>
<dbReference type="PANTHER" id="PTHR48258">
    <property type="entry name" value="DUF4218 DOMAIN-CONTAINING PROTEIN-RELATED"/>
    <property type="match status" value="1"/>
</dbReference>
<name>A0A803N5T0_CHEQI</name>
<dbReference type="AlphaFoldDB" id="A0A803N5T0"/>